<sequence length="439" mass="50683">MSPFLHRLRSKSSFHTTSSSSPSSSSSHSSNITRTPTPDTSAQPKKLVKHRRNPSQLISILVETEVVTECYRCGPGKGHSHGEQCFNDEVILIERSSSNNKRNAPNDPSPANKTVRGMASHSYLRDWQTERRMARSQSPFNRHQGFDPVLQEEYRKLMESRAKLESIVNQHTDPFHGQGRRVNILAEEGANIRRCVTPETELQQNRTQFTPRRSDEASPSSARRACQQAYAKMTPAQRYLMREKLHRDGIRRRDFKREEEERVDWERYQKTAPRPLPEEQANRSVPKLQEDAVLLKEEKTELFNGWETYENSWKQLGVILSSMSIITDHPHAVPKLTFNLIPWPVSEIFITLPDSNPKLTNDTLFNTIFSTETISTFLFSPHHSDQKSKRQRLRDALLHYHPDRFENYVLCSIEENETTVTKLAMSRVARVLNSMLSDC</sequence>
<dbReference type="Proteomes" id="UP001050691">
    <property type="component" value="Unassembled WGS sequence"/>
</dbReference>
<dbReference type="AlphaFoldDB" id="A0AAV5AA85"/>
<protein>
    <submittedName>
        <fullName evidence="2">Uncharacterized protein</fullName>
    </submittedName>
</protein>
<feature type="compositionally biased region" description="Polar residues" evidence="1">
    <location>
        <begin position="200"/>
        <end position="221"/>
    </location>
</feature>
<feature type="region of interest" description="Disordered" evidence="1">
    <location>
        <begin position="1"/>
        <end position="53"/>
    </location>
</feature>
<comment type="caution">
    <text evidence="2">The sequence shown here is derived from an EMBL/GenBank/DDBJ whole genome shotgun (WGS) entry which is preliminary data.</text>
</comment>
<evidence type="ECO:0000313" key="3">
    <source>
        <dbReference type="Proteomes" id="UP001050691"/>
    </source>
</evidence>
<organism evidence="2 3">
    <name type="scientific">Clathrus columnatus</name>
    <dbReference type="NCBI Taxonomy" id="1419009"/>
    <lineage>
        <taxon>Eukaryota</taxon>
        <taxon>Fungi</taxon>
        <taxon>Dikarya</taxon>
        <taxon>Basidiomycota</taxon>
        <taxon>Agaricomycotina</taxon>
        <taxon>Agaricomycetes</taxon>
        <taxon>Phallomycetidae</taxon>
        <taxon>Phallales</taxon>
        <taxon>Clathraceae</taxon>
        <taxon>Clathrus</taxon>
    </lineage>
</organism>
<evidence type="ECO:0000256" key="1">
    <source>
        <dbReference type="SAM" id="MobiDB-lite"/>
    </source>
</evidence>
<reference evidence="2" key="1">
    <citation type="submission" date="2021-10" db="EMBL/GenBank/DDBJ databases">
        <title>De novo Genome Assembly of Clathrus columnatus (Basidiomycota, Fungi) Using Illumina and Nanopore Sequence Data.</title>
        <authorList>
            <person name="Ogiso-Tanaka E."/>
            <person name="Itagaki H."/>
            <person name="Hosoya T."/>
            <person name="Hosaka K."/>
        </authorList>
    </citation>
    <scope>NUCLEOTIDE SEQUENCE</scope>
    <source>
        <strain evidence="2">MO-923</strain>
    </source>
</reference>
<gene>
    <name evidence="2" type="ORF">Clacol_004314</name>
</gene>
<feature type="compositionally biased region" description="Polar residues" evidence="1">
    <location>
        <begin position="31"/>
        <end position="43"/>
    </location>
</feature>
<dbReference type="EMBL" id="BPWL01000005">
    <property type="protein sequence ID" value="GJJ10088.1"/>
    <property type="molecule type" value="Genomic_DNA"/>
</dbReference>
<feature type="compositionally biased region" description="Low complexity" evidence="1">
    <location>
        <begin position="13"/>
        <end position="30"/>
    </location>
</feature>
<evidence type="ECO:0000313" key="2">
    <source>
        <dbReference type="EMBL" id="GJJ10088.1"/>
    </source>
</evidence>
<name>A0AAV5AA85_9AGAM</name>
<proteinExistence type="predicted"/>
<feature type="region of interest" description="Disordered" evidence="1">
    <location>
        <begin position="198"/>
        <end position="223"/>
    </location>
</feature>
<feature type="compositionally biased region" description="Basic residues" evidence="1">
    <location>
        <begin position="1"/>
        <end position="12"/>
    </location>
</feature>
<accession>A0AAV5AA85</accession>
<feature type="region of interest" description="Disordered" evidence="1">
    <location>
        <begin position="96"/>
        <end position="118"/>
    </location>
</feature>
<keyword evidence="3" id="KW-1185">Reference proteome</keyword>